<gene>
    <name evidence="1" type="ORF">F2Q69_00060461</name>
</gene>
<name>A0A8S9RQV5_BRACR</name>
<comment type="caution">
    <text evidence="1">The sequence shown here is derived from an EMBL/GenBank/DDBJ whole genome shotgun (WGS) entry which is preliminary data.</text>
</comment>
<dbReference type="AlphaFoldDB" id="A0A8S9RQV5"/>
<proteinExistence type="predicted"/>
<protein>
    <submittedName>
        <fullName evidence="1">Uncharacterized protein</fullName>
    </submittedName>
</protein>
<evidence type="ECO:0000313" key="1">
    <source>
        <dbReference type="EMBL" id="KAF3575076.1"/>
    </source>
</evidence>
<organism evidence="1 2">
    <name type="scientific">Brassica cretica</name>
    <name type="common">Mustard</name>
    <dbReference type="NCBI Taxonomy" id="69181"/>
    <lineage>
        <taxon>Eukaryota</taxon>
        <taxon>Viridiplantae</taxon>
        <taxon>Streptophyta</taxon>
        <taxon>Embryophyta</taxon>
        <taxon>Tracheophyta</taxon>
        <taxon>Spermatophyta</taxon>
        <taxon>Magnoliopsida</taxon>
        <taxon>eudicotyledons</taxon>
        <taxon>Gunneridae</taxon>
        <taxon>Pentapetalae</taxon>
        <taxon>rosids</taxon>
        <taxon>malvids</taxon>
        <taxon>Brassicales</taxon>
        <taxon>Brassicaceae</taxon>
        <taxon>Brassiceae</taxon>
        <taxon>Brassica</taxon>
    </lineage>
</organism>
<dbReference type="EMBL" id="QGKX02000095">
    <property type="protein sequence ID" value="KAF3575076.1"/>
    <property type="molecule type" value="Genomic_DNA"/>
</dbReference>
<evidence type="ECO:0000313" key="2">
    <source>
        <dbReference type="Proteomes" id="UP000712600"/>
    </source>
</evidence>
<dbReference type="Proteomes" id="UP000712600">
    <property type="component" value="Unassembled WGS sequence"/>
</dbReference>
<accession>A0A8S9RQV5</accession>
<reference evidence="1" key="1">
    <citation type="submission" date="2019-12" db="EMBL/GenBank/DDBJ databases">
        <title>Genome sequencing and annotation of Brassica cretica.</title>
        <authorList>
            <person name="Studholme D.J."/>
            <person name="Sarris P."/>
        </authorList>
    </citation>
    <scope>NUCLEOTIDE SEQUENCE</scope>
    <source>
        <strain evidence="1">PFS-109/04</strain>
        <tissue evidence="1">Leaf</tissue>
    </source>
</reference>
<sequence>MVINADFVRLYVVCGGTCHLGETERKTREREQNKSTPFSLLSSLFSLVFLPCDICISRDRTRVPVVTTANRPLKIYLSRPLYPYDGDTNDLSSLISVSALSLSLEAISSQIPN</sequence>